<dbReference type="AlphaFoldDB" id="A0A432X006"/>
<dbReference type="InterPro" id="IPR035907">
    <property type="entry name" value="Hppk_sf"/>
</dbReference>
<name>A0A432X006_9GAMM</name>
<accession>A0A432X006</accession>
<evidence type="ECO:0000256" key="5">
    <source>
        <dbReference type="ARBA" id="ARBA00022777"/>
    </source>
</evidence>
<keyword evidence="4" id="KW-0547">Nucleotide-binding</keyword>
<proteinExistence type="predicted"/>
<dbReference type="Pfam" id="PF01288">
    <property type="entry name" value="HPPK"/>
    <property type="match status" value="1"/>
</dbReference>
<evidence type="ECO:0000256" key="2">
    <source>
        <dbReference type="ARBA" id="ARBA00013253"/>
    </source>
</evidence>
<evidence type="ECO:0000256" key="1">
    <source>
        <dbReference type="ARBA" id="ARBA00005051"/>
    </source>
</evidence>
<dbReference type="Gene3D" id="3.30.70.560">
    <property type="entry name" value="7,8-Dihydro-6-hydroxymethylpterin-pyrophosphokinase HPPK"/>
    <property type="match status" value="1"/>
</dbReference>
<keyword evidence="7" id="KW-0289">Folate biosynthesis</keyword>
<feature type="domain" description="7,8-dihydro-6-hydroxymethylpterin-pyrophosphokinase" evidence="8">
    <location>
        <begin position="33"/>
        <end position="159"/>
    </location>
</feature>
<dbReference type="GO" id="GO:0003848">
    <property type="term" value="F:2-amino-4-hydroxy-6-hydroxymethyldihydropteridine diphosphokinase activity"/>
    <property type="evidence" value="ECO:0007669"/>
    <property type="project" value="UniProtKB-EC"/>
</dbReference>
<dbReference type="GO" id="GO:0005524">
    <property type="term" value="F:ATP binding"/>
    <property type="evidence" value="ECO:0007669"/>
    <property type="project" value="UniProtKB-KW"/>
</dbReference>
<dbReference type="NCBIfam" id="TIGR01498">
    <property type="entry name" value="folK"/>
    <property type="match status" value="1"/>
</dbReference>
<dbReference type="GO" id="GO:0046654">
    <property type="term" value="P:tetrahydrofolate biosynthetic process"/>
    <property type="evidence" value="ECO:0007669"/>
    <property type="project" value="UniProtKB-UniPathway"/>
</dbReference>
<dbReference type="InterPro" id="IPR000550">
    <property type="entry name" value="Hppk"/>
</dbReference>
<sequence>MNPRPFQPQTVWVCPLCAESFKVARQEVQQVWFGLGSNLQRERHIKAAVAALEQAFTTVRLSHVYESEAAGFAGPPFYNLVAWVETQRTLAEVQVWCKQTEQALGRAHDNERFSSKTMDIDILLYNDQVCEATESTPKLPRGEILTSPYVLAPMADLVPYMQHPETGKSYREHWLAMQQAGGDEGMLGVVESLWLKA</sequence>
<evidence type="ECO:0000313" key="10">
    <source>
        <dbReference type="Proteomes" id="UP000286976"/>
    </source>
</evidence>
<evidence type="ECO:0000256" key="6">
    <source>
        <dbReference type="ARBA" id="ARBA00022840"/>
    </source>
</evidence>
<comment type="pathway">
    <text evidence="1">Cofactor biosynthesis; tetrahydrofolate biosynthesis; 2-amino-4-hydroxy-6-hydroxymethyl-7,8-dihydropteridine diphosphate from 7,8-dihydroneopterin triphosphate: step 4/4.</text>
</comment>
<reference evidence="9 10" key="1">
    <citation type="journal article" date="2011" name="Front. Microbiol.">
        <title>Genomic signatures of strain selection and enhancement in Bacillus atrophaeus var. globigii, a historical biowarfare simulant.</title>
        <authorList>
            <person name="Gibbons H.S."/>
            <person name="Broomall S.M."/>
            <person name="McNew L.A."/>
            <person name="Daligault H."/>
            <person name="Chapman C."/>
            <person name="Bruce D."/>
            <person name="Karavis M."/>
            <person name="Krepps M."/>
            <person name="McGregor P.A."/>
            <person name="Hong C."/>
            <person name="Park K.H."/>
            <person name="Akmal A."/>
            <person name="Feldman A."/>
            <person name="Lin J.S."/>
            <person name="Chang W.E."/>
            <person name="Higgs B.W."/>
            <person name="Demirev P."/>
            <person name="Lindquist J."/>
            <person name="Liem A."/>
            <person name="Fochler E."/>
            <person name="Read T.D."/>
            <person name="Tapia R."/>
            <person name="Johnson S."/>
            <person name="Bishop-Lilly K.A."/>
            <person name="Detter C."/>
            <person name="Han C."/>
            <person name="Sozhamannan S."/>
            <person name="Rosenzweig C.N."/>
            <person name="Skowronski E.W."/>
        </authorList>
    </citation>
    <scope>NUCLEOTIDE SEQUENCE [LARGE SCALE GENOMIC DNA]</scope>
    <source>
        <strain evidence="9 10">AIT1</strain>
    </source>
</reference>
<evidence type="ECO:0000313" key="9">
    <source>
        <dbReference type="EMBL" id="RUO39336.1"/>
    </source>
</evidence>
<keyword evidence="3" id="KW-0808">Transferase</keyword>
<evidence type="ECO:0000256" key="3">
    <source>
        <dbReference type="ARBA" id="ARBA00022679"/>
    </source>
</evidence>
<keyword evidence="5 9" id="KW-0418">Kinase</keyword>
<comment type="caution">
    <text evidence="9">The sequence shown here is derived from an EMBL/GenBank/DDBJ whole genome shotgun (WGS) entry which is preliminary data.</text>
</comment>
<dbReference type="EC" id="2.7.6.3" evidence="2"/>
<dbReference type="UniPathway" id="UPA00077">
    <property type="reaction ID" value="UER00155"/>
</dbReference>
<dbReference type="Proteomes" id="UP000286976">
    <property type="component" value="Unassembled WGS sequence"/>
</dbReference>
<evidence type="ECO:0000256" key="4">
    <source>
        <dbReference type="ARBA" id="ARBA00022741"/>
    </source>
</evidence>
<keyword evidence="6" id="KW-0067">ATP-binding</keyword>
<dbReference type="EMBL" id="PIPQ01000006">
    <property type="protein sequence ID" value="RUO39336.1"/>
    <property type="molecule type" value="Genomic_DNA"/>
</dbReference>
<protein>
    <recommendedName>
        <fullName evidence="2">2-amino-4-hydroxy-6-hydroxymethyldihydropteridine diphosphokinase</fullName>
        <ecNumber evidence="2">2.7.6.3</ecNumber>
    </recommendedName>
</protein>
<dbReference type="PANTHER" id="PTHR43071">
    <property type="entry name" value="2-AMINO-4-HYDROXY-6-HYDROXYMETHYLDIHYDROPTERIDINE PYROPHOSPHOKINASE"/>
    <property type="match status" value="1"/>
</dbReference>
<organism evidence="9 10">
    <name type="scientific">Aliidiomarina taiwanensis</name>
    <dbReference type="NCBI Taxonomy" id="946228"/>
    <lineage>
        <taxon>Bacteria</taxon>
        <taxon>Pseudomonadati</taxon>
        <taxon>Pseudomonadota</taxon>
        <taxon>Gammaproteobacteria</taxon>
        <taxon>Alteromonadales</taxon>
        <taxon>Idiomarinaceae</taxon>
        <taxon>Aliidiomarina</taxon>
    </lineage>
</organism>
<evidence type="ECO:0000256" key="7">
    <source>
        <dbReference type="ARBA" id="ARBA00022909"/>
    </source>
</evidence>
<dbReference type="SUPFAM" id="SSF55083">
    <property type="entry name" value="6-hydroxymethyl-7,8-dihydropterin pyrophosphokinase, HPPK"/>
    <property type="match status" value="1"/>
</dbReference>
<evidence type="ECO:0000259" key="8">
    <source>
        <dbReference type="Pfam" id="PF01288"/>
    </source>
</evidence>
<keyword evidence="10" id="KW-1185">Reference proteome</keyword>
<dbReference type="PANTHER" id="PTHR43071:SF2">
    <property type="entry name" value="2-AMINO-4-HYDROXY-6-HYDROXYMETHYLDIHYDROPTERIDINE PYROPHOSPHOKINASE"/>
    <property type="match status" value="1"/>
</dbReference>
<dbReference type="GO" id="GO:0016301">
    <property type="term" value="F:kinase activity"/>
    <property type="evidence" value="ECO:0007669"/>
    <property type="project" value="UniProtKB-KW"/>
</dbReference>
<gene>
    <name evidence="9" type="primary">folK</name>
    <name evidence="9" type="ORF">CWE15_09420</name>
</gene>
<dbReference type="GO" id="GO:0046656">
    <property type="term" value="P:folic acid biosynthetic process"/>
    <property type="evidence" value="ECO:0007669"/>
    <property type="project" value="UniProtKB-KW"/>
</dbReference>